<evidence type="ECO:0000256" key="4">
    <source>
        <dbReference type="ARBA" id="ARBA00040133"/>
    </source>
</evidence>
<dbReference type="GO" id="GO:0101031">
    <property type="term" value="C:protein folding chaperone complex"/>
    <property type="evidence" value="ECO:0007669"/>
    <property type="project" value="TreeGrafter"/>
</dbReference>
<feature type="compositionally biased region" description="Low complexity" evidence="5">
    <location>
        <begin position="236"/>
        <end position="246"/>
    </location>
</feature>
<keyword evidence="8" id="KW-1185">Reference proteome</keyword>
<dbReference type="SUPFAM" id="SSF48452">
    <property type="entry name" value="TPR-like"/>
    <property type="match status" value="1"/>
</dbReference>
<dbReference type="EMBL" id="JAACJM010000004">
    <property type="protein sequence ID" value="KAF5372891.1"/>
    <property type="molecule type" value="Genomic_DNA"/>
</dbReference>
<evidence type="ECO:0000259" key="6">
    <source>
        <dbReference type="Pfam" id="PF13877"/>
    </source>
</evidence>
<feature type="region of interest" description="Disordered" evidence="5">
    <location>
        <begin position="123"/>
        <end position="274"/>
    </location>
</feature>
<evidence type="ECO:0000256" key="3">
    <source>
        <dbReference type="ARBA" id="ARBA00038275"/>
    </source>
</evidence>
<accession>A0A8H5LXE4</accession>
<comment type="caution">
    <text evidence="7">The sequence shown here is derived from an EMBL/GenBank/DDBJ whole genome shotgun (WGS) entry which is preliminary data.</text>
</comment>
<evidence type="ECO:0000313" key="7">
    <source>
        <dbReference type="EMBL" id="KAF5372891.1"/>
    </source>
</evidence>
<dbReference type="InterPro" id="IPR019734">
    <property type="entry name" value="TPR_rpt"/>
</dbReference>
<evidence type="ECO:0000313" key="8">
    <source>
        <dbReference type="Proteomes" id="UP000559256"/>
    </source>
</evidence>
<evidence type="ECO:0000256" key="2">
    <source>
        <dbReference type="ARBA" id="ARBA00022803"/>
    </source>
</evidence>
<gene>
    <name evidence="7" type="ORF">D9758_001714</name>
</gene>
<proteinExistence type="inferred from homology"/>
<organism evidence="7 8">
    <name type="scientific">Tetrapyrgos nigripes</name>
    <dbReference type="NCBI Taxonomy" id="182062"/>
    <lineage>
        <taxon>Eukaryota</taxon>
        <taxon>Fungi</taxon>
        <taxon>Dikarya</taxon>
        <taxon>Basidiomycota</taxon>
        <taxon>Agaricomycotina</taxon>
        <taxon>Agaricomycetes</taxon>
        <taxon>Agaricomycetidae</taxon>
        <taxon>Agaricales</taxon>
        <taxon>Marasmiineae</taxon>
        <taxon>Marasmiaceae</taxon>
        <taxon>Tetrapyrgos</taxon>
    </lineage>
</organism>
<dbReference type="OrthoDB" id="629492at2759"/>
<dbReference type="InterPro" id="IPR011990">
    <property type="entry name" value="TPR-like_helical_dom_sf"/>
</dbReference>
<protein>
    <recommendedName>
        <fullName evidence="4">RNA polymerase II-associated protein 3</fullName>
    </recommendedName>
</protein>
<dbReference type="Gene3D" id="1.25.40.10">
    <property type="entry name" value="Tetratricopeptide repeat domain"/>
    <property type="match status" value="1"/>
</dbReference>
<dbReference type="PANTHER" id="PTHR46423">
    <property type="entry name" value="RNA POLYMERASE II-ASSOCIATED PROTEIN 3"/>
    <property type="match status" value="1"/>
</dbReference>
<dbReference type="Pfam" id="PF13877">
    <property type="entry name" value="RPAP3_C"/>
    <property type="match status" value="1"/>
</dbReference>
<dbReference type="InterPro" id="IPR025986">
    <property type="entry name" value="RPAP3-like_C"/>
</dbReference>
<feature type="compositionally biased region" description="Low complexity" evidence="5">
    <location>
        <begin position="207"/>
        <end position="221"/>
    </location>
</feature>
<keyword evidence="2" id="KW-0802">TPR repeat</keyword>
<dbReference type="InterPro" id="IPR051966">
    <property type="entry name" value="RPAP3"/>
</dbReference>
<dbReference type="SMART" id="SM00028">
    <property type="entry name" value="TPR"/>
    <property type="match status" value="3"/>
</dbReference>
<dbReference type="AlphaFoldDB" id="A0A8H5LXE4"/>
<sequence length="449" mass="49533">MSSKALAAKEKGNASFKAGDFPSAIAHYTGAILEDGKDWTFPLNRAAAYLKLGKNEDAERDCTTVLSLNSGNVKALFRRGQARIGMDVTEKLEEAKKDFEEALRLEPKNDSISSEIEKVKALLSSRRSRRTQPLDIRPTDPSIPRRRIPIKIVRPDGSIAPESSVSSSGSTSEQPAKITVLPSPPSPSLLPPKSDESSPTPVPSTSPPTASTSTSSPQPKTFQDAKRARDAKESQKPQTQSTQSTKAAEGQRIYAETPTVPRTSPVSGRVGGGIFRASGKKHIFESRENKPRIEEVDADDKKTKATVFGGGKEQASRGDQNYENANMTLFDFDAKWQQLESSEEKFEFLTTVPPSRLPTMFQTSLEPSLFMSICRTLLDAIQHSDDENIVTVAVEYLQTFTKVPRIKTVVLFLTGDEKDVLRAIYQRLEVSERVEIREIVETCRAIMKV</sequence>
<reference evidence="7 8" key="1">
    <citation type="journal article" date="2020" name="ISME J.">
        <title>Uncovering the hidden diversity of litter-decomposition mechanisms in mushroom-forming fungi.</title>
        <authorList>
            <person name="Floudas D."/>
            <person name="Bentzer J."/>
            <person name="Ahren D."/>
            <person name="Johansson T."/>
            <person name="Persson P."/>
            <person name="Tunlid A."/>
        </authorList>
    </citation>
    <scope>NUCLEOTIDE SEQUENCE [LARGE SCALE GENOMIC DNA]</scope>
    <source>
        <strain evidence="7 8">CBS 291.85</strain>
    </source>
</reference>
<keyword evidence="1" id="KW-0677">Repeat</keyword>
<feature type="compositionally biased region" description="Low complexity" evidence="5">
    <location>
        <begin position="150"/>
        <end position="172"/>
    </location>
</feature>
<dbReference type="PANTHER" id="PTHR46423:SF1">
    <property type="entry name" value="RNA POLYMERASE II-ASSOCIATED PROTEIN 3"/>
    <property type="match status" value="1"/>
</dbReference>
<name>A0A8H5LXE4_9AGAR</name>
<comment type="similarity">
    <text evidence="3">Belongs to the RPAP3 family.</text>
</comment>
<evidence type="ECO:0000256" key="5">
    <source>
        <dbReference type="SAM" id="MobiDB-lite"/>
    </source>
</evidence>
<feature type="domain" description="RNA-polymerase II-associated protein 3-like C-terminal" evidence="6">
    <location>
        <begin position="327"/>
        <end position="418"/>
    </location>
</feature>
<feature type="compositionally biased region" description="Basic and acidic residues" evidence="5">
    <location>
        <begin position="223"/>
        <end position="235"/>
    </location>
</feature>
<dbReference type="Proteomes" id="UP000559256">
    <property type="component" value="Unassembled WGS sequence"/>
</dbReference>
<evidence type="ECO:0000256" key="1">
    <source>
        <dbReference type="ARBA" id="ARBA00022737"/>
    </source>
</evidence>